<reference evidence="2" key="2">
    <citation type="submission" date="2023-06" db="EMBL/GenBank/DDBJ databases">
        <authorList>
            <consortium name="Lawrence Berkeley National Laboratory"/>
            <person name="Haridas S."/>
            <person name="Hensen N."/>
            <person name="Bonometti L."/>
            <person name="Westerberg I."/>
            <person name="Brannstrom I.O."/>
            <person name="Guillou S."/>
            <person name="Cros-Aarteil S."/>
            <person name="Calhoun S."/>
            <person name="Kuo A."/>
            <person name="Mondo S."/>
            <person name="Pangilinan J."/>
            <person name="Riley R."/>
            <person name="LaButti K."/>
            <person name="Andreopoulos B."/>
            <person name="Lipzen A."/>
            <person name="Chen C."/>
            <person name="Yanf M."/>
            <person name="Daum C."/>
            <person name="Ng V."/>
            <person name="Clum A."/>
            <person name="Steindorff A."/>
            <person name="Ohm R."/>
            <person name="Martin F."/>
            <person name="Silar P."/>
            <person name="Natvig D."/>
            <person name="Lalanne C."/>
            <person name="Gautier V."/>
            <person name="Ament-velasquez S.L."/>
            <person name="Kruys A."/>
            <person name="Hutchinson M.I."/>
            <person name="Powell A.J."/>
            <person name="Barry K."/>
            <person name="Miller A.N."/>
            <person name="Grigoriev I.V."/>
            <person name="Debuchy R."/>
            <person name="Gladieux P."/>
            <person name="Thoren M.H."/>
            <person name="Johannesson H."/>
        </authorList>
    </citation>
    <scope>NUCLEOTIDE SEQUENCE</scope>
    <source>
        <strain evidence="2">CBS 232.78</strain>
    </source>
</reference>
<evidence type="ECO:0000313" key="3">
    <source>
        <dbReference type="Proteomes" id="UP001285441"/>
    </source>
</evidence>
<keyword evidence="1" id="KW-1133">Transmembrane helix</keyword>
<sequence>MLLRRGLLRLGTHPRLLDGRPVVILLELPADLLHRASSAPGRDLPVHLLFTTLRLQQSLGRPFAPQLLANLAKNILFRDNATLVRLPLVVMMVVVVVVFHISSSGIAIAGLLLDNFTVTWRSFSLGLSLGAHVGCDFPSGEHISYSSVLQNDVVKKQKVRIR</sequence>
<evidence type="ECO:0000256" key="1">
    <source>
        <dbReference type="SAM" id="Phobius"/>
    </source>
</evidence>
<keyword evidence="1" id="KW-0812">Transmembrane</keyword>
<proteinExistence type="predicted"/>
<keyword evidence="3" id="KW-1185">Reference proteome</keyword>
<reference evidence="2" key="1">
    <citation type="journal article" date="2023" name="Mol. Phylogenet. Evol.">
        <title>Genome-scale phylogeny and comparative genomics of the fungal order Sordariales.</title>
        <authorList>
            <person name="Hensen N."/>
            <person name="Bonometti L."/>
            <person name="Westerberg I."/>
            <person name="Brannstrom I.O."/>
            <person name="Guillou S."/>
            <person name="Cros-Aarteil S."/>
            <person name="Calhoun S."/>
            <person name="Haridas S."/>
            <person name="Kuo A."/>
            <person name="Mondo S."/>
            <person name="Pangilinan J."/>
            <person name="Riley R."/>
            <person name="LaButti K."/>
            <person name="Andreopoulos B."/>
            <person name="Lipzen A."/>
            <person name="Chen C."/>
            <person name="Yan M."/>
            <person name="Daum C."/>
            <person name="Ng V."/>
            <person name="Clum A."/>
            <person name="Steindorff A."/>
            <person name="Ohm R.A."/>
            <person name="Martin F."/>
            <person name="Silar P."/>
            <person name="Natvig D.O."/>
            <person name="Lalanne C."/>
            <person name="Gautier V."/>
            <person name="Ament-Velasquez S.L."/>
            <person name="Kruys A."/>
            <person name="Hutchinson M.I."/>
            <person name="Powell A.J."/>
            <person name="Barry K."/>
            <person name="Miller A.N."/>
            <person name="Grigoriev I.V."/>
            <person name="Debuchy R."/>
            <person name="Gladieux P."/>
            <person name="Hiltunen Thoren M."/>
            <person name="Johannesson H."/>
        </authorList>
    </citation>
    <scope>NUCLEOTIDE SEQUENCE</scope>
    <source>
        <strain evidence="2">CBS 232.78</strain>
    </source>
</reference>
<feature type="transmembrane region" description="Helical" evidence="1">
    <location>
        <begin position="88"/>
        <end position="113"/>
    </location>
</feature>
<organism evidence="2 3">
    <name type="scientific">Podospora didyma</name>
    <dbReference type="NCBI Taxonomy" id="330526"/>
    <lineage>
        <taxon>Eukaryota</taxon>
        <taxon>Fungi</taxon>
        <taxon>Dikarya</taxon>
        <taxon>Ascomycota</taxon>
        <taxon>Pezizomycotina</taxon>
        <taxon>Sordariomycetes</taxon>
        <taxon>Sordariomycetidae</taxon>
        <taxon>Sordariales</taxon>
        <taxon>Podosporaceae</taxon>
        <taxon>Podospora</taxon>
    </lineage>
</organism>
<keyword evidence="1" id="KW-0472">Membrane</keyword>
<dbReference type="Proteomes" id="UP001285441">
    <property type="component" value="Unassembled WGS sequence"/>
</dbReference>
<evidence type="ECO:0000313" key="2">
    <source>
        <dbReference type="EMBL" id="KAK3395104.1"/>
    </source>
</evidence>
<protein>
    <submittedName>
        <fullName evidence="2">Uncharacterized protein</fullName>
    </submittedName>
</protein>
<gene>
    <name evidence="2" type="ORF">B0H63DRAFT_462663</name>
</gene>
<dbReference type="AlphaFoldDB" id="A0AAE0P875"/>
<accession>A0AAE0P875</accession>
<name>A0AAE0P875_9PEZI</name>
<dbReference type="EMBL" id="JAULSW010000001">
    <property type="protein sequence ID" value="KAK3395104.1"/>
    <property type="molecule type" value="Genomic_DNA"/>
</dbReference>
<comment type="caution">
    <text evidence="2">The sequence shown here is derived from an EMBL/GenBank/DDBJ whole genome shotgun (WGS) entry which is preliminary data.</text>
</comment>